<evidence type="ECO:0000256" key="4">
    <source>
        <dbReference type="ARBA" id="ARBA00023088"/>
    </source>
</evidence>
<feature type="transmembrane region" description="Helical" evidence="5">
    <location>
        <begin position="32"/>
        <end position="51"/>
    </location>
</feature>
<dbReference type="RefSeq" id="WP_051095950.1">
    <property type="nucleotide sequence ID" value="NZ_BAAAXM010000057.1"/>
</dbReference>
<evidence type="ECO:0000313" key="7">
    <source>
        <dbReference type="EMBL" id="MDT2537175.1"/>
    </source>
</evidence>
<sequence>MNALANISVRNQTINGATESTKKELPKTGNTINYLLIWCGIALIIGSITLIKKTTIARK</sequence>
<reference evidence="8" key="1">
    <citation type="submission" date="2023-03" db="EMBL/GenBank/DDBJ databases">
        <authorList>
            <person name="Shen W."/>
            <person name="Cai J."/>
        </authorList>
    </citation>
    <scope>NUCLEOTIDE SEQUENCE</scope>
    <source>
        <strain evidence="7">B646-2</strain>
        <strain evidence="8">Y15</strain>
    </source>
</reference>
<keyword evidence="4" id="KW-0572">Peptidoglycan-anchor</keyword>
<protein>
    <submittedName>
        <fullName evidence="8">LPXTG cell wall anchor domain-containing protein</fullName>
    </submittedName>
</protein>
<evidence type="ECO:0000313" key="9">
    <source>
        <dbReference type="Proteomes" id="UP001254770"/>
    </source>
</evidence>
<dbReference type="NCBIfam" id="TIGR01167">
    <property type="entry name" value="LPXTG_anchor"/>
    <property type="match status" value="1"/>
</dbReference>
<gene>
    <name evidence="8" type="ORF">P7D69_02695</name>
    <name evidence="7" type="ORF">P7D78_03480</name>
</gene>
<evidence type="ECO:0000256" key="5">
    <source>
        <dbReference type="SAM" id="Phobius"/>
    </source>
</evidence>
<feature type="domain" description="Gram-positive cocci surface proteins LPxTG" evidence="6">
    <location>
        <begin position="19"/>
        <end position="53"/>
    </location>
</feature>
<keyword evidence="5" id="KW-0472">Membrane</keyword>
<keyword evidence="2" id="KW-0964">Secreted</keyword>
<dbReference type="AlphaFoldDB" id="A0AAW8T8J6"/>
<keyword evidence="5" id="KW-1133">Transmembrane helix</keyword>
<evidence type="ECO:0000256" key="3">
    <source>
        <dbReference type="ARBA" id="ARBA00022729"/>
    </source>
</evidence>
<evidence type="ECO:0000259" key="6">
    <source>
        <dbReference type="Pfam" id="PF00746"/>
    </source>
</evidence>
<evidence type="ECO:0000256" key="2">
    <source>
        <dbReference type="ARBA" id="ARBA00022525"/>
    </source>
</evidence>
<keyword evidence="5" id="KW-0812">Transmembrane</keyword>
<name>A0AAW8T8J6_9ENTE</name>
<comment type="caution">
    <text evidence="8">The sequence shown here is derived from an EMBL/GenBank/DDBJ whole genome shotgun (WGS) entry which is preliminary data.</text>
</comment>
<dbReference type="Proteomes" id="UP001254770">
    <property type="component" value="Unassembled WGS sequence"/>
</dbReference>
<evidence type="ECO:0000256" key="1">
    <source>
        <dbReference type="ARBA" id="ARBA00022512"/>
    </source>
</evidence>
<dbReference type="EMBL" id="JARPXM010000002">
    <property type="protein sequence ID" value="MDT2537175.1"/>
    <property type="molecule type" value="Genomic_DNA"/>
</dbReference>
<proteinExistence type="predicted"/>
<dbReference type="Pfam" id="PF00746">
    <property type="entry name" value="Gram_pos_anchor"/>
    <property type="match status" value="1"/>
</dbReference>
<dbReference type="Proteomes" id="UP001249240">
    <property type="component" value="Unassembled WGS sequence"/>
</dbReference>
<keyword evidence="3" id="KW-0732">Signal</keyword>
<keyword evidence="1" id="KW-0134">Cell wall</keyword>
<dbReference type="InterPro" id="IPR019931">
    <property type="entry name" value="LPXTG_anchor"/>
</dbReference>
<dbReference type="EMBL" id="JARPXL010000002">
    <property type="protein sequence ID" value="MDT2543253.1"/>
    <property type="molecule type" value="Genomic_DNA"/>
</dbReference>
<organism evidence="8 9">
    <name type="scientific">Enterococcus raffinosus</name>
    <dbReference type="NCBI Taxonomy" id="71452"/>
    <lineage>
        <taxon>Bacteria</taxon>
        <taxon>Bacillati</taxon>
        <taxon>Bacillota</taxon>
        <taxon>Bacilli</taxon>
        <taxon>Lactobacillales</taxon>
        <taxon>Enterococcaceae</taxon>
        <taxon>Enterococcus</taxon>
    </lineage>
</organism>
<evidence type="ECO:0000313" key="8">
    <source>
        <dbReference type="EMBL" id="MDT2543253.1"/>
    </source>
</evidence>
<accession>A0AAW8T8J6</accession>